<gene>
    <name evidence="3" type="ORF">GTP69_20745</name>
</gene>
<evidence type="ECO:0000313" key="3">
    <source>
        <dbReference type="EMBL" id="MYN28835.1"/>
    </source>
</evidence>
<reference evidence="3 4" key="1">
    <citation type="submission" date="2019-12" db="EMBL/GenBank/DDBJ databases">
        <title>Novel species isolated from a subtropical stream in China.</title>
        <authorList>
            <person name="Lu H."/>
        </authorList>
    </citation>
    <scope>NUCLEOTIDE SEQUENCE [LARGE SCALE GENOMIC DNA]</scope>
    <source>
        <strain evidence="3 4">CY42W</strain>
    </source>
</reference>
<dbReference type="InterPro" id="IPR000073">
    <property type="entry name" value="AB_hydrolase_1"/>
</dbReference>
<dbReference type="RefSeq" id="WP_161056621.1">
    <property type="nucleotide sequence ID" value="NZ_WWCT01000018.1"/>
</dbReference>
<feature type="signal peptide" evidence="1">
    <location>
        <begin position="1"/>
        <end position="20"/>
    </location>
</feature>
<dbReference type="GO" id="GO:0016787">
    <property type="term" value="F:hydrolase activity"/>
    <property type="evidence" value="ECO:0007669"/>
    <property type="project" value="UniProtKB-KW"/>
</dbReference>
<feature type="domain" description="AB hydrolase-1" evidence="2">
    <location>
        <begin position="46"/>
        <end position="150"/>
    </location>
</feature>
<comment type="caution">
    <text evidence="3">The sequence shown here is derived from an EMBL/GenBank/DDBJ whole genome shotgun (WGS) entry which is preliminary data.</text>
</comment>
<keyword evidence="3" id="KW-0378">Hydrolase</keyword>
<dbReference type="PANTHER" id="PTHR42886:SF29">
    <property type="entry name" value="PUMMELIG, ISOFORM A"/>
    <property type="match status" value="1"/>
</dbReference>
<keyword evidence="1" id="KW-0732">Signal</keyword>
<keyword evidence="4" id="KW-1185">Reference proteome</keyword>
<feature type="chain" id="PRO_5045145655" evidence="1">
    <location>
        <begin position="21"/>
        <end position="266"/>
    </location>
</feature>
<evidence type="ECO:0000259" key="2">
    <source>
        <dbReference type="Pfam" id="PF00561"/>
    </source>
</evidence>
<dbReference type="InterPro" id="IPR029058">
    <property type="entry name" value="AB_hydrolase_fold"/>
</dbReference>
<dbReference type="EMBL" id="WWCT01000018">
    <property type="protein sequence ID" value="MYN28835.1"/>
    <property type="molecule type" value="Genomic_DNA"/>
</dbReference>
<dbReference type="Gene3D" id="3.40.50.1820">
    <property type="entry name" value="alpha/beta hydrolase"/>
    <property type="match status" value="1"/>
</dbReference>
<organism evidence="3 4">
    <name type="scientific">Duganella levis</name>
    <dbReference type="NCBI Taxonomy" id="2692169"/>
    <lineage>
        <taxon>Bacteria</taxon>
        <taxon>Pseudomonadati</taxon>
        <taxon>Pseudomonadota</taxon>
        <taxon>Betaproteobacteria</taxon>
        <taxon>Burkholderiales</taxon>
        <taxon>Oxalobacteraceae</taxon>
        <taxon>Telluria group</taxon>
        <taxon>Duganella</taxon>
    </lineage>
</organism>
<evidence type="ECO:0000313" key="4">
    <source>
        <dbReference type="Proteomes" id="UP000642144"/>
    </source>
</evidence>
<dbReference type="Proteomes" id="UP000642144">
    <property type="component" value="Unassembled WGS sequence"/>
</dbReference>
<accession>A0ABW9W5A0</accession>
<evidence type="ECO:0000256" key="1">
    <source>
        <dbReference type="SAM" id="SignalP"/>
    </source>
</evidence>
<protein>
    <submittedName>
        <fullName evidence="3">Alpha/beta fold hydrolase</fullName>
    </submittedName>
</protein>
<dbReference type="PANTHER" id="PTHR42886">
    <property type="entry name" value="RE40534P-RELATED"/>
    <property type="match status" value="1"/>
</dbReference>
<dbReference type="Pfam" id="PF00561">
    <property type="entry name" value="Abhydrolase_1"/>
    <property type="match status" value="1"/>
</dbReference>
<dbReference type="SUPFAM" id="SSF53474">
    <property type="entry name" value="alpha/beta-Hydrolases"/>
    <property type="match status" value="1"/>
</dbReference>
<sequence>MTKRAVMCLAGLLLTSPVLAATVTTQLIDGRKVELVAVKNPAASATVVFENGSRATVDKWDKVIDGIAPQASVFAYNRPGYGDSATTDMPRDGLTIVEELRRNLQHEGMAPPYILVGHSLGGLYMQLFAKRHPDEVAGIVLVDALNPRVIKKPEDFPLVTRAGEWLFFSSIIRKEIAGIYETGEQVLAQGNIDGKPMIRLVNQPKGATAVPVDFGVVNSDPQTIAFVRAMYPQAKTMVVDSDHQMQTASPQVIIDAIQQMMAAQRK</sequence>
<name>A0ABW9W5A0_9BURK</name>
<proteinExistence type="predicted"/>